<evidence type="ECO:0000313" key="3">
    <source>
        <dbReference type="Proteomes" id="UP001378956"/>
    </source>
</evidence>
<name>A0ABU8NU39_9SPHI</name>
<dbReference type="EMBL" id="JBBEUB010000015">
    <property type="protein sequence ID" value="MEJ2905779.1"/>
    <property type="molecule type" value="Genomic_DNA"/>
</dbReference>
<sequence>MFKSIKTGVVAVILISTAIVAKAQKIVDQGTLTFGIEYQLTDDQKKVIDPSVLPSESKVQFNGNISKIEMDMGPAMIKVFSDGAARTALVLIDIPVAQKQYASKMSKEDLDKQTGNLVFSDFKATGEKQTIAGFNSEKYTYKDNNGANYEVWVTTDLKVTPGATPPGFDQIKGTPVKYTNIRDGFKTVATLKSLKEEKVGPFSLTIPSGYEEKTMAELKAMQGGGQ</sequence>
<organism evidence="2 3">
    <name type="scientific">Pedobacter panaciterrae</name>
    <dbReference type="NCBI Taxonomy" id="363849"/>
    <lineage>
        <taxon>Bacteria</taxon>
        <taxon>Pseudomonadati</taxon>
        <taxon>Bacteroidota</taxon>
        <taxon>Sphingobacteriia</taxon>
        <taxon>Sphingobacteriales</taxon>
        <taxon>Sphingobacteriaceae</taxon>
        <taxon>Pedobacter</taxon>
    </lineage>
</organism>
<dbReference type="RefSeq" id="WP_172659125.1">
    <property type="nucleotide sequence ID" value="NZ_CBFGNQ010000046.1"/>
</dbReference>
<keyword evidence="1" id="KW-0732">Signal</keyword>
<reference evidence="2 3" key="1">
    <citation type="submission" date="2024-03" db="EMBL/GenBank/DDBJ databases">
        <title>Sequence of Lycoming College Course Isolates.</title>
        <authorList>
            <person name="Plotts O."/>
            <person name="Newman J."/>
        </authorList>
    </citation>
    <scope>NUCLEOTIDE SEQUENCE [LARGE SCALE GENOMIC DNA]</scope>
    <source>
        <strain evidence="2 3">CJB-3</strain>
    </source>
</reference>
<evidence type="ECO:0000313" key="2">
    <source>
        <dbReference type="EMBL" id="MEJ2905779.1"/>
    </source>
</evidence>
<evidence type="ECO:0000256" key="1">
    <source>
        <dbReference type="SAM" id="SignalP"/>
    </source>
</evidence>
<accession>A0ABU8NU39</accession>
<keyword evidence="3" id="KW-1185">Reference proteome</keyword>
<dbReference type="Proteomes" id="UP001378956">
    <property type="component" value="Unassembled WGS sequence"/>
</dbReference>
<feature type="chain" id="PRO_5046041663" description="DUF4412 domain-containing protein" evidence="1">
    <location>
        <begin position="22"/>
        <end position="226"/>
    </location>
</feature>
<evidence type="ECO:0008006" key="4">
    <source>
        <dbReference type="Google" id="ProtNLM"/>
    </source>
</evidence>
<protein>
    <recommendedName>
        <fullName evidence="4">DUF4412 domain-containing protein</fullName>
    </recommendedName>
</protein>
<comment type="caution">
    <text evidence="2">The sequence shown here is derived from an EMBL/GenBank/DDBJ whole genome shotgun (WGS) entry which is preliminary data.</text>
</comment>
<proteinExistence type="predicted"/>
<gene>
    <name evidence="2" type="ORF">WAE58_25260</name>
</gene>
<feature type="signal peptide" evidence="1">
    <location>
        <begin position="1"/>
        <end position="21"/>
    </location>
</feature>